<reference evidence="1 2" key="1">
    <citation type="journal article" date="2020" name="Microb. Ecol.">
        <title>Ecogenomics of the Marine Benthic Filamentous Cyanobacterium Adonisia.</title>
        <authorList>
            <person name="Walter J.M."/>
            <person name="Coutinho F.H."/>
            <person name="Leomil L."/>
            <person name="Hargreaves P.I."/>
            <person name="Campeao M.E."/>
            <person name="Vieira V.V."/>
            <person name="Silva B.S."/>
            <person name="Fistarol G.O."/>
            <person name="Salomon P.S."/>
            <person name="Sawabe T."/>
            <person name="Mino S."/>
            <person name="Hosokawa M."/>
            <person name="Miyashita H."/>
            <person name="Maruyama F."/>
            <person name="van Verk M.C."/>
            <person name="Dutilh B.E."/>
            <person name="Thompson C.C."/>
            <person name="Thompson F.L."/>
        </authorList>
    </citation>
    <scope>NUCLEOTIDE SEQUENCE [LARGE SCALE GENOMIC DNA]</scope>
    <source>
        <strain evidence="1 2">CCMR0081</strain>
    </source>
</reference>
<sequence length="324" mass="36502">MHPTPHWFIPLNELDAATGASLRPADAKPSATDPVAKEGDSFLVTLESLLIVKTYDSRSDNDLLVRSRLKYGNAPMVEAINFFENDVPAGIVRDNLLCEYIYSQEKYSTLDRVHLEVEIMELPGEISLNKDIGQGLQTIKNTFGMVLSSFLPFGGVTFDVMQKVNTVRKEKRRIFLSSLDLYGDGGEGEARLRYGAYVFFKETVDGSKFKLHKLQLQTPEDGTQPFPHDYIVVKVVPAPIRVGSNEALTLRHQKLAAVLGSTNGQMDNTARHPNFDHNLMPDADQLRNLALFYSLQKRKDAREALGETQNQLYQRLRQELQAFI</sequence>
<evidence type="ECO:0000313" key="1">
    <source>
        <dbReference type="EMBL" id="NEZ60124.1"/>
    </source>
</evidence>
<dbReference type="Proteomes" id="UP000481033">
    <property type="component" value="Unassembled WGS sequence"/>
</dbReference>
<organism evidence="1 2">
    <name type="scientific">Adonisia turfae CCMR0081</name>
    <dbReference type="NCBI Taxonomy" id="2292702"/>
    <lineage>
        <taxon>Bacteria</taxon>
        <taxon>Bacillati</taxon>
        <taxon>Cyanobacteriota</taxon>
        <taxon>Adonisia</taxon>
        <taxon>Adonisia turfae</taxon>
    </lineage>
</organism>
<dbReference type="RefSeq" id="WP_163702798.1">
    <property type="nucleotide sequence ID" value="NZ_QXHD01000004.1"/>
</dbReference>
<keyword evidence="2" id="KW-1185">Reference proteome</keyword>
<dbReference type="AlphaFoldDB" id="A0A6M0RV52"/>
<comment type="caution">
    <text evidence="1">The sequence shown here is derived from an EMBL/GenBank/DDBJ whole genome shotgun (WGS) entry which is preliminary data.</text>
</comment>
<dbReference type="EMBL" id="QXHD01000004">
    <property type="protein sequence ID" value="NEZ60124.1"/>
    <property type="molecule type" value="Genomic_DNA"/>
</dbReference>
<accession>A0A6M0RV52</accession>
<proteinExistence type="predicted"/>
<gene>
    <name evidence="1" type="ORF">DXZ20_31660</name>
</gene>
<evidence type="ECO:0000313" key="2">
    <source>
        <dbReference type="Proteomes" id="UP000481033"/>
    </source>
</evidence>
<protein>
    <submittedName>
        <fullName evidence="1">Uncharacterized protein</fullName>
    </submittedName>
</protein>
<name>A0A6M0RV52_9CYAN</name>